<feature type="chain" id="PRO_5019751312" evidence="2">
    <location>
        <begin position="18"/>
        <end position="109"/>
    </location>
</feature>
<accession>A0A498S3Z6</accession>
<sequence>MIVLAIITILLIGETNAQFGFNSFNRNIAGDNSLNNNLNLNPRPSPGQPQPNQPAQPQPNQPGQSQQSPFLPALGGFILGTAFGRSLRYPYGYYPYYYYPYYYPYYYRG</sequence>
<protein>
    <submittedName>
        <fullName evidence="3">Uncharacterized protein</fullName>
    </submittedName>
</protein>
<dbReference type="AlphaFoldDB" id="A0A498S3Z6"/>
<feature type="signal peptide" evidence="2">
    <location>
        <begin position="1"/>
        <end position="17"/>
    </location>
</feature>
<gene>
    <name evidence="3" type="ORF">NAV_LOCUS1380</name>
</gene>
<evidence type="ECO:0000313" key="4">
    <source>
        <dbReference type="Proteomes" id="UP000276991"/>
    </source>
</evidence>
<proteinExistence type="predicted"/>
<keyword evidence="2" id="KW-0732">Signal</keyword>
<name>A0A498S3Z6_ACAVI</name>
<feature type="region of interest" description="Disordered" evidence="1">
    <location>
        <begin position="33"/>
        <end position="70"/>
    </location>
</feature>
<reference evidence="3 4" key="1">
    <citation type="submission" date="2018-08" db="EMBL/GenBank/DDBJ databases">
        <authorList>
            <person name="Laetsch R D."/>
            <person name="Stevens L."/>
            <person name="Kumar S."/>
            <person name="Blaxter L. M."/>
        </authorList>
    </citation>
    <scope>NUCLEOTIDE SEQUENCE [LARGE SCALE GENOMIC DNA]</scope>
</reference>
<dbReference type="Proteomes" id="UP000276991">
    <property type="component" value="Unassembled WGS sequence"/>
</dbReference>
<evidence type="ECO:0000256" key="2">
    <source>
        <dbReference type="SAM" id="SignalP"/>
    </source>
</evidence>
<organism evidence="3 4">
    <name type="scientific">Acanthocheilonema viteae</name>
    <name type="common">Filarial nematode worm</name>
    <name type="synonym">Dipetalonema viteae</name>
    <dbReference type="NCBI Taxonomy" id="6277"/>
    <lineage>
        <taxon>Eukaryota</taxon>
        <taxon>Metazoa</taxon>
        <taxon>Ecdysozoa</taxon>
        <taxon>Nematoda</taxon>
        <taxon>Chromadorea</taxon>
        <taxon>Rhabditida</taxon>
        <taxon>Spirurina</taxon>
        <taxon>Spiruromorpha</taxon>
        <taxon>Filarioidea</taxon>
        <taxon>Onchocercidae</taxon>
        <taxon>Acanthocheilonema</taxon>
    </lineage>
</organism>
<evidence type="ECO:0000313" key="3">
    <source>
        <dbReference type="EMBL" id="VBB26550.1"/>
    </source>
</evidence>
<keyword evidence="4" id="KW-1185">Reference proteome</keyword>
<feature type="compositionally biased region" description="Pro residues" evidence="1">
    <location>
        <begin position="43"/>
        <end position="60"/>
    </location>
</feature>
<dbReference type="EMBL" id="UPTC01000116">
    <property type="protein sequence ID" value="VBB26550.1"/>
    <property type="molecule type" value="Genomic_DNA"/>
</dbReference>
<evidence type="ECO:0000256" key="1">
    <source>
        <dbReference type="SAM" id="MobiDB-lite"/>
    </source>
</evidence>